<evidence type="ECO:0000313" key="1">
    <source>
        <dbReference type="EMBL" id="KAK9117609.1"/>
    </source>
</evidence>
<dbReference type="AlphaFoldDB" id="A0AAP0NTK0"/>
<protein>
    <submittedName>
        <fullName evidence="1">Uncharacterized protein</fullName>
    </submittedName>
</protein>
<sequence length="137" mass="16397">MQLLNVTSFIKKKSYIFHINHYFLSKTQKNNFLLSFQKKKKTRMTHLKVIVKKTINRVQLVTKIVNEIRSDLNYLTHMDEPVIQSKQKHCFVEQFFPCRALIKKESGIWFQKEKESGIFFFDNVVSIYKKCQSCNLN</sequence>
<dbReference type="Proteomes" id="UP001417504">
    <property type="component" value="Unassembled WGS sequence"/>
</dbReference>
<gene>
    <name evidence="1" type="ORF">Sjap_016556</name>
</gene>
<proteinExistence type="predicted"/>
<name>A0AAP0NTK0_9MAGN</name>
<evidence type="ECO:0000313" key="2">
    <source>
        <dbReference type="Proteomes" id="UP001417504"/>
    </source>
</evidence>
<keyword evidence="2" id="KW-1185">Reference proteome</keyword>
<reference evidence="1 2" key="1">
    <citation type="submission" date="2024-01" db="EMBL/GenBank/DDBJ databases">
        <title>Genome assemblies of Stephania.</title>
        <authorList>
            <person name="Yang L."/>
        </authorList>
    </citation>
    <scope>NUCLEOTIDE SEQUENCE [LARGE SCALE GENOMIC DNA]</scope>
    <source>
        <strain evidence="1">QJT</strain>
        <tissue evidence="1">Leaf</tissue>
    </source>
</reference>
<dbReference type="EMBL" id="JBBNAE010000006">
    <property type="protein sequence ID" value="KAK9117609.1"/>
    <property type="molecule type" value="Genomic_DNA"/>
</dbReference>
<organism evidence="1 2">
    <name type="scientific">Stephania japonica</name>
    <dbReference type="NCBI Taxonomy" id="461633"/>
    <lineage>
        <taxon>Eukaryota</taxon>
        <taxon>Viridiplantae</taxon>
        <taxon>Streptophyta</taxon>
        <taxon>Embryophyta</taxon>
        <taxon>Tracheophyta</taxon>
        <taxon>Spermatophyta</taxon>
        <taxon>Magnoliopsida</taxon>
        <taxon>Ranunculales</taxon>
        <taxon>Menispermaceae</taxon>
        <taxon>Menispermoideae</taxon>
        <taxon>Cissampelideae</taxon>
        <taxon>Stephania</taxon>
    </lineage>
</organism>
<comment type="caution">
    <text evidence="1">The sequence shown here is derived from an EMBL/GenBank/DDBJ whole genome shotgun (WGS) entry which is preliminary data.</text>
</comment>
<accession>A0AAP0NTK0</accession>